<dbReference type="GO" id="GO:0008409">
    <property type="term" value="F:5'-3' exonuclease activity"/>
    <property type="evidence" value="ECO:0007669"/>
    <property type="project" value="InterPro"/>
</dbReference>
<gene>
    <name evidence="6" type="ORF">UFOVP1123_99</name>
    <name evidence="7" type="ORF">UFOVP1239_51</name>
    <name evidence="8" type="ORF">UFOVP1484_103</name>
    <name evidence="9" type="ORF">UFOVP1577_109</name>
    <name evidence="5" type="ORF">UFOVP961_29</name>
</gene>
<dbReference type="EMBL" id="LR797194">
    <property type="protein sequence ID" value="CAB4193268.1"/>
    <property type="molecule type" value="Genomic_DNA"/>
</dbReference>
<protein>
    <submittedName>
        <fullName evidence="5">Exo 5'-3' exonuclease (Including N-terminal domain of PolI)</fullName>
    </submittedName>
</protein>
<dbReference type="InterPro" id="IPR036279">
    <property type="entry name" value="5-3_exonuclease_C_sf"/>
</dbReference>
<dbReference type="InterPro" id="IPR029060">
    <property type="entry name" value="PIN-like_dom_sf"/>
</dbReference>
<dbReference type="CDD" id="cd09860">
    <property type="entry name" value="PIN_T4-like"/>
    <property type="match status" value="1"/>
</dbReference>
<evidence type="ECO:0000313" key="5">
    <source>
        <dbReference type="EMBL" id="CAB4174210.1"/>
    </source>
</evidence>
<dbReference type="Gene3D" id="1.10.150.20">
    <property type="entry name" value="5' to 3' exonuclease, C-terminal subdomain"/>
    <property type="match status" value="1"/>
</dbReference>
<evidence type="ECO:0000313" key="6">
    <source>
        <dbReference type="EMBL" id="CAB4185572.1"/>
    </source>
</evidence>
<evidence type="ECO:0000256" key="2">
    <source>
        <dbReference type="ARBA" id="ARBA00022801"/>
    </source>
</evidence>
<evidence type="ECO:0000259" key="4">
    <source>
        <dbReference type="SMART" id="SM00475"/>
    </source>
</evidence>
<keyword evidence="5" id="KW-0269">Exonuclease</keyword>
<dbReference type="GO" id="GO:0033567">
    <property type="term" value="P:DNA replication, Okazaki fragment processing"/>
    <property type="evidence" value="ECO:0007669"/>
    <property type="project" value="InterPro"/>
</dbReference>
<dbReference type="GO" id="GO:0003677">
    <property type="term" value="F:DNA binding"/>
    <property type="evidence" value="ECO:0007669"/>
    <property type="project" value="UniProtKB-KW"/>
</dbReference>
<name>A0A6J5PQT7_9CAUD</name>
<reference evidence="5" key="1">
    <citation type="submission" date="2020-05" db="EMBL/GenBank/DDBJ databases">
        <authorList>
            <person name="Chiriac C."/>
            <person name="Salcher M."/>
            <person name="Ghai R."/>
            <person name="Kavagutti S V."/>
        </authorList>
    </citation>
    <scope>NUCLEOTIDE SEQUENCE</scope>
</reference>
<evidence type="ECO:0000256" key="1">
    <source>
        <dbReference type="ARBA" id="ARBA00022722"/>
    </source>
</evidence>
<dbReference type="SMART" id="SM00279">
    <property type="entry name" value="HhH2"/>
    <property type="match status" value="1"/>
</dbReference>
<evidence type="ECO:0000313" key="9">
    <source>
        <dbReference type="EMBL" id="CAB5230790.1"/>
    </source>
</evidence>
<organism evidence="5">
    <name type="scientific">uncultured Caudovirales phage</name>
    <dbReference type="NCBI Taxonomy" id="2100421"/>
    <lineage>
        <taxon>Viruses</taxon>
        <taxon>Duplodnaviria</taxon>
        <taxon>Heunggongvirae</taxon>
        <taxon>Uroviricota</taxon>
        <taxon>Caudoviricetes</taxon>
        <taxon>Peduoviridae</taxon>
        <taxon>Maltschvirus</taxon>
        <taxon>Maltschvirus maltsch</taxon>
    </lineage>
</organism>
<dbReference type="GO" id="GO:0017108">
    <property type="term" value="F:5'-flap endonuclease activity"/>
    <property type="evidence" value="ECO:0007669"/>
    <property type="project" value="InterPro"/>
</dbReference>
<feature type="domain" description="5'-3' exonuclease" evidence="4">
    <location>
        <begin position="12"/>
        <end position="274"/>
    </location>
</feature>
<evidence type="ECO:0000256" key="3">
    <source>
        <dbReference type="ARBA" id="ARBA00023125"/>
    </source>
</evidence>
<dbReference type="CDD" id="cd09898">
    <property type="entry name" value="H3TH_53EXO"/>
    <property type="match status" value="1"/>
</dbReference>
<accession>A0A6J5PQT7</accession>
<dbReference type="EMBL" id="LR797435">
    <property type="protein sequence ID" value="CAB4216164.1"/>
    <property type="molecule type" value="Genomic_DNA"/>
</dbReference>
<proteinExistence type="predicted"/>
<dbReference type="EMBL" id="LR797079">
    <property type="protein sequence ID" value="CAB4185572.1"/>
    <property type="molecule type" value="Genomic_DNA"/>
</dbReference>
<keyword evidence="3" id="KW-0238">DNA-binding</keyword>
<dbReference type="SMART" id="SM00475">
    <property type="entry name" value="53EXOc"/>
    <property type="match status" value="1"/>
</dbReference>
<dbReference type="PANTHER" id="PTHR42646">
    <property type="entry name" value="FLAP ENDONUCLEASE XNI"/>
    <property type="match status" value="1"/>
</dbReference>
<sequence length="283" mass="32849">MTKTFKQMNQSEPNSLMVLDSLNLAFRYKHSGAIDFVTDYMRTVESLKKSYKTTKLIITGDMGASSYRKNIYPDYKQNRKDKYANQTEEEKAAFELFFSEVDNILFSYEAETEYPVARFQGVEADDIAAYIVSKRKKYNLEQIWLISSDRDWNLLVDEGVSQFSYVTRKEFTIDNWSEHYEFSREEYISIKCLMGDSGDNVKGVPGIGPKRALQLVQEYGSAYDIIAAMPIQSKYKYITELNKFGNEGLMLNYKLMDLVTFCEDAIGEENCQKLDLILQDYLQ</sequence>
<dbReference type="Pfam" id="PF02739">
    <property type="entry name" value="5_3_exonuc_N"/>
    <property type="match status" value="1"/>
</dbReference>
<dbReference type="PANTHER" id="PTHR42646:SF2">
    <property type="entry name" value="5'-3' EXONUCLEASE FAMILY PROTEIN"/>
    <property type="match status" value="1"/>
</dbReference>
<dbReference type="InterPro" id="IPR020046">
    <property type="entry name" value="5-3_exonucl_a-hlix_arch_N"/>
</dbReference>
<evidence type="ECO:0000313" key="8">
    <source>
        <dbReference type="EMBL" id="CAB4216164.1"/>
    </source>
</evidence>
<dbReference type="InterPro" id="IPR038969">
    <property type="entry name" value="FEN"/>
</dbReference>
<keyword evidence="1" id="KW-0540">Nuclease</keyword>
<dbReference type="SUPFAM" id="SSF88723">
    <property type="entry name" value="PIN domain-like"/>
    <property type="match status" value="1"/>
</dbReference>
<dbReference type="InterPro" id="IPR020045">
    <property type="entry name" value="DNA_polI_H3TH"/>
</dbReference>
<keyword evidence="2" id="KW-0378">Hydrolase</keyword>
<dbReference type="InterPro" id="IPR002421">
    <property type="entry name" value="5-3_exonuclease"/>
</dbReference>
<dbReference type="Pfam" id="PF01367">
    <property type="entry name" value="5_3_exonuc"/>
    <property type="match status" value="1"/>
</dbReference>
<dbReference type="SUPFAM" id="SSF47807">
    <property type="entry name" value="5' to 3' exonuclease, C-terminal subdomain"/>
    <property type="match status" value="1"/>
</dbReference>
<dbReference type="Gene3D" id="3.40.50.1010">
    <property type="entry name" value="5'-nuclease"/>
    <property type="match status" value="1"/>
</dbReference>
<dbReference type="EMBL" id="LR796912">
    <property type="protein sequence ID" value="CAB4174210.1"/>
    <property type="molecule type" value="Genomic_DNA"/>
</dbReference>
<evidence type="ECO:0000313" key="7">
    <source>
        <dbReference type="EMBL" id="CAB4193268.1"/>
    </source>
</evidence>
<dbReference type="InterPro" id="IPR008918">
    <property type="entry name" value="HhH2"/>
</dbReference>
<dbReference type="EMBL" id="LR798422">
    <property type="protein sequence ID" value="CAB5230790.1"/>
    <property type="molecule type" value="Genomic_DNA"/>
</dbReference>